<evidence type="ECO:0000256" key="1">
    <source>
        <dbReference type="SAM" id="Phobius"/>
    </source>
</evidence>
<feature type="transmembrane region" description="Helical" evidence="1">
    <location>
        <begin position="164"/>
        <end position="182"/>
    </location>
</feature>
<name>A0AAV7HPZ0_DENCH</name>
<accession>A0AAV7HPZ0</accession>
<organism evidence="2 3">
    <name type="scientific">Dendrobium chrysotoxum</name>
    <name type="common">Orchid</name>
    <dbReference type="NCBI Taxonomy" id="161865"/>
    <lineage>
        <taxon>Eukaryota</taxon>
        <taxon>Viridiplantae</taxon>
        <taxon>Streptophyta</taxon>
        <taxon>Embryophyta</taxon>
        <taxon>Tracheophyta</taxon>
        <taxon>Spermatophyta</taxon>
        <taxon>Magnoliopsida</taxon>
        <taxon>Liliopsida</taxon>
        <taxon>Asparagales</taxon>
        <taxon>Orchidaceae</taxon>
        <taxon>Epidendroideae</taxon>
        <taxon>Malaxideae</taxon>
        <taxon>Dendrobiinae</taxon>
        <taxon>Dendrobium</taxon>
    </lineage>
</organism>
<reference evidence="2 3" key="1">
    <citation type="journal article" date="2021" name="Hortic Res">
        <title>Chromosome-scale assembly of the Dendrobium chrysotoxum genome enhances the understanding of orchid evolution.</title>
        <authorList>
            <person name="Zhang Y."/>
            <person name="Zhang G.Q."/>
            <person name="Zhang D."/>
            <person name="Liu X.D."/>
            <person name="Xu X.Y."/>
            <person name="Sun W.H."/>
            <person name="Yu X."/>
            <person name="Zhu X."/>
            <person name="Wang Z.W."/>
            <person name="Zhao X."/>
            <person name="Zhong W.Y."/>
            <person name="Chen H."/>
            <person name="Yin W.L."/>
            <person name="Huang T."/>
            <person name="Niu S.C."/>
            <person name="Liu Z.J."/>
        </authorList>
    </citation>
    <scope>NUCLEOTIDE SEQUENCE [LARGE SCALE GENOMIC DNA]</scope>
    <source>
        <strain evidence="2">Lindl</strain>
    </source>
</reference>
<keyword evidence="1" id="KW-0472">Membrane</keyword>
<dbReference type="AlphaFoldDB" id="A0AAV7HPZ0"/>
<protein>
    <submittedName>
        <fullName evidence="2">Uncharacterized protein</fullName>
    </submittedName>
</protein>
<evidence type="ECO:0000313" key="3">
    <source>
        <dbReference type="Proteomes" id="UP000775213"/>
    </source>
</evidence>
<evidence type="ECO:0000313" key="2">
    <source>
        <dbReference type="EMBL" id="KAH0469849.1"/>
    </source>
</evidence>
<dbReference type="EMBL" id="JAGFBR010000002">
    <property type="protein sequence ID" value="KAH0469849.1"/>
    <property type="molecule type" value="Genomic_DNA"/>
</dbReference>
<proteinExistence type="predicted"/>
<dbReference type="Proteomes" id="UP000775213">
    <property type="component" value="Unassembled WGS sequence"/>
</dbReference>
<comment type="caution">
    <text evidence="2">The sequence shown here is derived from an EMBL/GenBank/DDBJ whole genome shotgun (WGS) entry which is preliminary data.</text>
</comment>
<keyword evidence="3" id="KW-1185">Reference proteome</keyword>
<sequence>MDFCQVFGSCTNLMPVENWDLSIIGNSFLLYQINTVYIIVHVGGSKTPLTLNVVAVSFLIEIAFSNDIGFHISYQFTLVPWSIFFVQMTRRDFCRDKFCREIAASSSICNWNFALFFCREILLIVFLWVFLFLVLSSCSPRMLLGSMEISPKYKQLWNKWDVRVLILLSLSIQIILIFLGRLRRTSTSRWI</sequence>
<feature type="transmembrane region" description="Helical" evidence="1">
    <location>
        <begin position="23"/>
        <end position="42"/>
    </location>
</feature>
<feature type="transmembrane region" description="Helical" evidence="1">
    <location>
        <begin position="121"/>
        <end position="144"/>
    </location>
</feature>
<keyword evidence="1" id="KW-1133">Transmembrane helix</keyword>
<keyword evidence="1" id="KW-0812">Transmembrane</keyword>
<gene>
    <name evidence="2" type="ORF">IEQ34_001407</name>
</gene>
<feature type="transmembrane region" description="Helical" evidence="1">
    <location>
        <begin position="72"/>
        <end position="88"/>
    </location>
</feature>